<keyword evidence="2" id="KW-1185">Reference proteome</keyword>
<comment type="caution">
    <text evidence="1">The sequence shown here is derived from an EMBL/GenBank/DDBJ whole genome shotgun (WGS) entry which is preliminary data.</text>
</comment>
<dbReference type="NCBIfam" id="TIGR03353">
    <property type="entry name" value="VI_chp_4"/>
    <property type="match status" value="1"/>
</dbReference>
<dbReference type="InterPro" id="IPR010263">
    <property type="entry name" value="T6SS_TssK"/>
</dbReference>
<dbReference type="EMBL" id="SNXC01000016">
    <property type="protein sequence ID" value="TDO95539.1"/>
    <property type="molecule type" value="Genomic_DNA"/>
</dbReference>
<dbReference type="PANTHER" id="PTHR35566:SF1">
    <property type="entry name" value="TYPE VI SECRETION SYSTEM BASEPLATE COMPONENT TSSK1"/>
    <property type="match status" value="1"/>
</dbReference>
<protein>
    <submittedName>
        <fullName evidence="1">Type VI secretion system protein ImpJ</fullName>
    </submittedName>
</protein>
<dbReference type="PANTHER" id="PTHR35566">
    <property type="entry name" value="BLR3599 PROTEIN"/>
    <property type="match status" value="1"/>
</dbReference>
<reference evidence="1 2" key="1">
    <citation type="submission" date="2019-03" db="EMBL/GenBank/DDBJ databases">
        <title>Genomic Encyclopedia of Type Strains, Phase III (KMG-III): the genomes of soil and plant-associated and newly described type strains.</title>
        <authorList>
            <person name="Whitman W."/>
        </authorList>
    </citation>
    <scope>NUCLEOTIDE SEQUENCE [LARGE SCALE GENOMIC DNA]</scope>
    <source>
        <strain evidence="1 2">CECT 7378</strain>
    </source>
</reference>
<dbReference type="Proteomes" id="UP000294656">
    <property type="component" value="Unassembled WGS sequence"/>
</dbReference>
<proteinExistence type="predicted"/>
<dbReference type="RefSeq" id="WP_166637732.1">
    <property type="nucleotide sequence ID" value="NZ_SNXC01000016.1"/>
</dbReference>
<dbReference type="AlphaFoldDB" id="A0A4R6M681"/>
<dbReference type="Pfam" id="PF05936">
    <property type="entry name" value="T6SS_VasE"/>
    <property type="match status" value="1"/>
</dbReference>
<evidence type="ECO:0000313" key="1">
    <source>
        <dbReference type="EMBL" id="TDO95539.1"/>
    </source>
</evidence>
<evidence type="ECO:0000313" key="2">
    <source>
        <dbReference type="Proteomes" id="UP000294656"/>
    </source>
</evidence>
<organism evidence="1 2">
    <name type="scientific">Marinomonas balearica</name>
    <dbReference type="NCBI Taxonomy" id="491947"/>
    <lineage>
        <taxon>Bacteria</taxon>
        <taxon>Pseudomonadati</taxon>
        <taxon>Pseudomonadota</taxon>
        <taxon>Gammaproteobacteria</taxon>
        <taxon>Oceanospirillales</taxon>
        <taxon>Oceanospirillaceae</taxon>
        <taxon>Marinomonas</taxon>
    </lineage>
</organism>
<gene>
    <name evidence="1" type="ORF">DFP79_3468</name>
</gene>
<name>A0A4R6M681_9GAMM</name>
<sequence>MDFQGLRKVVWAEGVFLGQQHFQVWDAYQAKIQSLKTKIYESHFWGVRDIAWDTGALENGYLVLARCLAVFPNGQVIDYDRSRDLPVRLELANMSNLELNIQLTIADSDGVDNITGYSTQGNAAWSSEYVDVADRFDANRKREVLVAQPQINLMAEGTETNRVISLNIARIKKEVDGVYKLDPDYVPPLVSVHASHSLMSSLNSLSELLSVRFKEINSRRTNVSDVGSYTASEMADFLFVSDISEILSEFRIIEQNPSASSLQLYSTLCRAHDKLALHTQPDRVPYTKPYLHDNLSTTFSELCGAIREIFGLSNVRMEATIRFDMKAPGLYESSLINSSSLERCDFYLAVYLERSESSWIDRLPSLVKLASPTDIQGLVASGMSGLTLQHIQRVPSKIRIKSGYEYFFLSKDSVLWEGVQKSQKISGILFGEFADAQVELIPIDE</sequence>
<accession>A0A4R6M681</accession>